<accession>A0A9D4NKP1</accession>
<gene>
    <name evidence="1" type="ORF">DPMN_022628</name>
</gene>
<reference evidence="1" key="2">
    <citation type="submission" date="2020-11" db="EMBL/GenBank/DDBJ databases">
        <authorList>
            <person name="McCartney M.A."/>
            <person name="Auch B."/>
            <person name="Kono T."/>
            <person name="Mallez S."/>
            <person name="Becker A."/>
            <person name="Gohl D.M."/>
            <person name="Silverstein K.A.T."/>
            <person name="Koren S."/>
            <person name="Bechman K.B."/>
            <person name="Herman A."/>
            <person name="Abrahante J.E."/>
            <person name="Garbe J."/>
        </authorList>
    </citation>
    <scope>NUCLEOTIDE SEQUENCE</scope>
    <source>
        <strain evidence="1">Duluth1</strain>
        <tissue evidence="1">Whole animal</tissue>
    </source>
</reference>
<protein>
    <submittedName>
        <fullName evidence="1">Uncharacterized protein</fullName>
    </submittedName>
</protein>
<dbReference type="AlphaFoldDB" id="A0A9D4NKP1"/>
<evidence type="ECO:0000313" key="1">
    <source>
        <dbReference type="EMBL" id="KAH3898398.1"/>
    </source>
</evidence>
<organism evidence="1 2">
    <name type="scientific">Dreissena polymorpha</name>
    <name type="common">Zebra mussel</name>
    <name type="synonym">Mytilus polymorpha</name>
    <dbReference type="NCBI Taxonomy" id="45954"/>
    <lineage>
        <taxon>Eukaryota</taxon>
        <taxon>Metazoa</taxon>
        <taxon>Spiralia</taxon>
        <taxon>Lophotrochozoa</taxon>
        <taxon>Mollusca</taxon>
        <taxon>Bivalvia</taxon>
        <taxon>Autobranchia</taxon>
        <taxon>Heteroconchia</taxon>
        <taxon>Euheterodonta</taxon>
        <taxon>Imparidentia</taxon>
        <taxon>Neoheterodontei</taxon>
        <taxon>Myida</taxon>
        <taxon>Dreissenoidea</taxon>
        <taxon>Dreissenidae</taxon>
        <taxon>Dreissena</taxon>
    </lineage>
</organism>
<keyword evidence="2" id="KW-1185">Reference proteome</keyword>
<proteinExistence type="predicted"/>
<comment type="caution">
    <text evidence="1">The sequence shown here is derived from an EMBL/GenBank/DDBJ whole genome shotgun (WGS) entry which is preliminary data.</text>
</comment>
<sequence>MATLFNPISPLPGLGYTVQSYQSVTWLRLHCSILPVRYLVSATLFNSSSPLPGLGYTVQSYHSPLPGLGYIV</sequence>
<dbReference type="Proteomes" id="UP000828390">
    <property type="component" value="Unassembled WGS sequence"/>
</dbReference>
<name>A0A9D4NKP1_DREPO</name>
<dbReference type="EMBL" id="JAIWYP010000001">
    <property type="protein sequence ID" value="KAH3898398.1"/>
    <property type="molecule type" value="Genomic_DNA"/>
</dbReference>
<reference evidence="1" key="1">
    <citation type="journal article" date="2019" name="bioRxiv">
        <title>The Genome of the Zebra Mussel, Dreissena polymorpha: A Resource for Invasive Species Research.</title>
        <authorList>
            <person name="McCartney M.A."/>
            <person name="Auch B."/>
            <person name="Kono T."/>
            <person name="Mallez S."/>
            <person name="Zhang Y."/>
            <person name="Obille A."/>
            <person name="Becker A."/>
            <person name="Abrahante J.E."/>
            <person name="Garbe J."/>
            <person name="Badalamenti J.P."/>
            <person name="Herman A."/>
            <person name="Mangelson H."/>
            <person name="Liachko I."/>
            <person name="Sullivan S."/>
            <person name="Sone E.D."/>
            <person name="Koren S."/>
            <person name="Silverstein K.A.T."/>
            <person name="Beckman K.B."/>
            <person name="Gohl D.M."/>
        </authorList>
    </citation>
    <scope>NUCLEOTIDE SEQUENCE</scope>
    <source>
        <strain evidence="1">Duluth1</strain>
        <tissue evidence="1">Whole animal</tissue>
    </source>
</reference>
<evidence type="ECO:0000313" key="2">
    <source>
        <dbReference type="Proteomes" id="UP000828390"/>
    </source>
</evidence>